<sequence length="138" mass="15686">MSSEKREIHKRYVHAWRTTRQALSKSPSHLEINAPLETQSPDLQLEENGADSVVTSVDMELICGEYSSDTEHHLHSENVEEHSRAATWEVINSLNESLASDLEEEDSKDTSLAQELSTWASEYQIKHNAPQIVTKVWT</sequence>
<dbReference type="AlphaFoldDB" id="A0AAW2ATU0"/>
<evidence type="ECO:0000313" key="1">
    <source>
        <dbReference type="EMBL" id="KAK9977169.1"/>
    </source>
</evidence>
<comment type="caution">
    <text evidence="1">The sequence shown here is derived from an EMBL/GenBank/DDBJ whole genome shotgun (WGS) entry which is preliminary data.</text>
</comment>
<proteinExistence type="predicted"/>
<name>A0AAW2ATU0_CULAL</name>
<keyword evidence="2" id="KW-1185">Reference proteome</keyword>
<reference evidence="1 2" key="1">
    <citation type="submission" date="2024-05" db="EMBL/GenBank/DDBJ databases">
        <title>A high-quality chromosomal-level genome assembly of Topmouth culter (Culter alburnus).</title>
        <authorList>
            <person name="Zhao H."/>
        </authorList>
    </citation>
    <scope>NUCLEOTIDE SEQUENCE [LARGE SCALE GENOMIC DNA]</scope>
    <source>
        <strain evidence="1">CATC2023</strain>
        <tissue evidence="1">Muscle</tissue>
    </source>
</reference>
<dbReference type="EMBL" id="JAWDJR010000003">
    <property type="protein sequence ID" value="KAK9977169.1"/>
    <property type="molecule type" value="Genomic_DNA"/>
</dbReference>
<accession>A0AAW2ATU0</accession>
<dbReference type="Proteomes" id="UP001479290">
    <property type="component" value="Unassembled WGS sequence"/>
</dbReference>
<evidence type="ECO:0000313" key="2">
    <source>
        <dbReference type="Proteomes" id="UP001479290"/>
    </source>
</evidence>
<organism evidence="1 2">
    <name type="scientific">Culter alburnus</name>
    <name type="common">Topmouth culter</name>
    <dbReference type="NCBI Taxonomy" id="194366"/>
    <lineage>
        <taxon>Eukaryota</taxon>
        <taxon>Metazoa</taxon>
        <taxon>Chordata</taxon>
        <taxon>Craniata</taxon>
        <taxon>Vertebrata</taxon>
        <taxon>Euteleostomi</taxon>
        <taxon>Actinopterygii</taxon>
        <taxon>Neopterygii</taxon>
        <taxon>Teleostei</taxon>
        <taxon>Ostariophysi</taxon>
        <taxon>Cypriniformes</taxon>
        <taxon>Xenocyprididae</taxon>
        <taxon>Xenocypridinae</taxon>
        <taxon>Culter</taxon>
    </lineage>
</organism>
<protein>
    <submittedName>
        <fullName evidence="1">Uncharacterized protein</fullName>
    </submittedName>
</protein>
<gene>
    <name evidence="1" type="ORF">ABG768_018990</name>
</gene>